<evidence type="ECO:0000256" key="1">
    <source>
        <dbReference type="SAM" id="MobiDB-lite"/>
    </source>
</evidence>
<protein>
    <submittedName>
        <fullName evidence="2">Uncharacterized protein</fullName>
    </submittedName>
</protein>
<gene>
    <name evidence="2" type="ORF">ABT39_MTgene1066</name>
</gene>
<evidence type="ECO:0000313" key="2">
    <source>
        <dbReference type="EMBL" id="KUM51220.1"/>
    </source>
</evidence>
<feature type="region of interest" description="Disordered" evidence="1">
    <location>
        <begin position="1"/>
        <end position="41"/>
    </location>
</feature>
<dbReference type="EMBL" id="LKAM01000001">
    <property type="protein sequence ID" value="KUM51220.1"/>
    <property type="molecule type" value="Genomic_DNA"/>
</dbReference>
<sequence>MRMPREPKHKRRISFRSGGSPHVEPMFLAGPTPSLETRDLL</sequence>
<reference evidence="2" key="1">
    <citation type="journal article" date="2015" name="Genome Biol. Evol.">
        <title>Organellar Genomes of White Spruce (Picea glauca): Assembly and Annotation.</title>
        <authorList>
            <person name="Jackman S.D."/>
            <person name="Warren R.L."/>
            <person name="Gibb E.A."/>
            <person name="Vandervalk B.P."/>
            <person name="Mohamadi H."/>
            <person name="Chu J."/>
            <person name="Raymond A."/>
            <person name="Pleasance S."/>
            <person name="Coope R."/>
            <person name="Wildung M.R."/>
            <person name="Ritland C.E."/>
            <person name="Bousquet J."/>
            <person name="Jones S.J."/>
            <person name="Bohlmann J."/>
            <person name="Birol I."/>
        </authorList>
    </citation>
    <scope>NUCLEOTIDE SEQUENCE [LARGE SCALE GENOMIC DNA]</scope>
    <source>
        <tissue evidence="2">Flushing bud</tissue>
    </source>
</reference>
<geneLocation type="mitochondrion" evidence="2"/>
<organism evidence="2">
    <name type="scientific">Picea glauca</name>
    <name type="common">White spruce</name>
    <name type="synonym">Pinus glauca</name>
    <dbReference type="NCBI Taxonomy" id="3330"/>
    <lineage>
        <taxon>Eukaryota</taxon>
        <taxon>Viridiplantae</taxon>
        <taxon>Streptophyta</taxon>
        <taxon>Embryophyta</taxon>
        <taxon>Tracheophyta</taxon>
        <taxon>Spermatophyta</taxon>
        <taxon>Pinopsida</taxon>
        <taxon>Pinidae</taxon>
        <taxon>Conifers I</taxon>
        <taxon>Pinales</taxon>
        <taxon>Pinaceae</taxon>
        <taxon>Picea</taxon>
    </lineage>
</organism>
<keyword evidence="2" id="KW-0496">Mitochondrion</keyword>
<proteinExistence type="predicted"/>
<comment type="caution">
    <text evidence="2">The sequence shown here is derived from an EMBL/GenBank/DDBJ whole genome shotgun (WGS) entry which is preliminary data.</text>
</comment>
<dbReference type="AlphaFoldDB" id="A0A101M578"/>
<accession>A0A101M578</accession>
<name>A0A101M578_PICGL</name>